<reference evidence="2 3" key="1">
    <citation type="submission" date="2019-01" db="EMBL/GenBank/DDBJ databases">
        <title>Hymenobacter humicola sp. nov., isolated from soils in Antarctica.</title>
        <authorList>
            <person name="Sedlacek I."/>
            <person name="Holochova P."/>
            <person name="Kralova S."/>
            <person name="Pantucek R."/>
            <person name="Stankova E."/>
            <person name="Vrbovska V."/>
            <person name="Kristofova L."/>
            <person name="Svec P."/>
            <person name="Busse H.-J."/>
        </authorList>
    </citation>
    <scope>NUCLEOTIDE SEQUENCE [LARGE SCALE GENOMIC DNA]</scope>
    <source>
        <strain evidence="2 3">CCM 8852</strain>
    </source>
</reference>
<proteinExistence type="predicted"/>
<evidence type="ECO:0000259" key="1">
    <source>
        <dbReference type="Pfam" id="PF13586"/>
    </source>
</evidence>
<protein>
    <recommendedName>
        <fullName evidence="1">Transposase DDE domain-containing protein</fullName>
    </recommendedName>
</protein>
<organism evidence="2 3">
    <name type="scientific">Hymenobacter rubripertinctus</name>
    <dbReference type="NCBI Taxonomy" id="2029981"/>
    <lineage>
        <taxon>Bacteria</taxon>
        <taxon>Pseudomonadati</taxon>
        <taxon>Bacteroidota</taxon>
        <taxon>Cytophagia</taxon>
        <taxon>Cytophagales</taxon>
        <taxon>Hymenobacteraceae</taxon>
        <taxon>Hymenobacter</taxon>
    </lineage>
</organism>
<dbReference type="EMBL" id="QYCN01000046">
    <property type="protein sequence ID" value="RIY05913.1"/>
    <property type="molecule type" value="Genomic_DNA"/>
</dbReference>
<accession>A0A418QKX5</accession>
<comment type="caution">
    <text evidence="2">The sequence shown here is derived from an EMBL/GenBank/DDBJ whole genome shotgun (WGS) entry which is preliminary data.</text>
</comment>
<keyword evidence="3" id="KW-1185">Reference proteome</keyword>
<dbReference type="Proteomes" id="UP000284250">
    <property type="component" value="Unassembled WGS sequence"/>
</dbReference>
<dbReference type="AlphaFoldDB" id="A0A418QKX5"/>
<evidence type="ECO:0000313" key="2">
    <source>
        <dbReference type="EMBL" id="RIY05913.1"/>
    </source>
</evidence>
<dbReference type="InterPro" id="IPR025668">
    <property type="entry name" value="Tnp_DDE_dom"/>
</dbReference>
<sequence length="94" mass="10950">MRACQPGKVLADKPCDSNANRLYYADNAIQVIIPSRPNRLEPVPLDEEAYKDCNQVERFFSRMKQYRRLATRYDKTSAAFLGFWYLAAALDWLI</sequence>
<dbReference type="Pfam" id="PF13586">
    <property type="entry name" value="DDE_Tnp_1_2"/>
    <property type="match status" value="1"/>
</dbReference>
<dbReference type="OrthoDB" id="882946at2"/>
<name>A0A418QKX5_9BACT</name>
<gene>
    <name evidence="2" type="ORF">D0T11_19680</name>
</gene>
<feature type="domain" description="Transposase DDE" evidence="1">
    <location>
        <begin position="9"/>
        <end position="93"/>
    </location>
</feature>
<evidence type="ECO:0000313" key="3">
    <source>
        <dbReference type="Proteomes" id="UP000284250"/>
    </source>
</evidence>